<evidence type="ECO:0000313" key="3">
    <source>
        <dbReference type="EMBL" id="TPR05874.1"/>
    </source>
</evidence>
<feature type="transmembrane region" description="Helical" evidence="2">
    <location>
        <begin position="182"/>
        <end position="199"/>
    </location>
</feature>
<gene>
    <name evidence="3" type="ORF">CAN33_0011640</name>
</gene>
<feature type="transmembrane region" description="Helical" evidence="2">
    <location>
        <begin position="211"/>
        <end position="231"/>
    </location>
</feature>
<proteinExistence type="inferred from homology"/>
<evidence type="ECO:0000313" key="4">
    <source>
        <dbReference type="Proteomes" id="UP000197666"/>
    </source>
</evidence>
<dbReference type="VEuPathDB" id="FungiDB:An19g00030"/>
<dbReference type="SUPFAM" id="SSF54518">
    <property type="entry name" value="Tubby C-terminal domain-like"/>
    <property type="match status" value="1"/>
</dbReference>
<dbReference type="InterPro" id="IPR007612">
    <property type="entry name" value="LOR"/>
</dbReference>
<comment type="similarity">
    <text evidence="1">Belongs to the LOR family.</text>
</comment>
<dbReference type="VEuPathDB" id="FungiDB:ATCC64974_62950"/>
<feature type="transmembrane region" description="Helical" evidence="2">
    <location>
        <begin position="321"/>
        <end position="344"/>
    </location>
</feature>
<dbReference type="AlphaFoldDB" id="A0A505I3R4"/>
<feature type="transmembrane region" description="Helical" evidence="2">
    <location>
        <begin position="295"/>
        <end position="315"/>
    </location>
</feature>
<dbReference type="VEuPathDB" id="FungiDB:M747DRAFT_358436"/>
<dbReference type="Proteomes" id="UP000197666">
    <property type="component" value="Unassembled WGS sequence"/>
</dbReference>
<keyword evidence="2" id="KW-0472">Membrane</keyword>
<keyword evidence="2" id="KW-0812">Transmembrane</keyword>
<name>A0A505I3R4_ASPNG</name>
<dbReference type="InterPro" id="IPR038595">
    <property type="entry name" value="LOR_sf"/>
</dbReference>
<evidence type="ECO:0000256" key="2">
    <source>
        <dbReference type="SAM" id="Phobius"/>
    </source>
</evidence>
<dbReference type="PANTHER" id="PTHR42024">
    <property type="entry name" value="AMINO ACID PERMEASE_ SLC12A DOMAIN-CONTAINING PROTEIN"/>
    <property type="match status" value="1"/>
</dbReference>
<accession>A0A505I3R4</accession>
<evidence type="ECO:0000256" key="1">
    <source>
        <dbReference type="ARBA" id="ARBA00005437"/>
    </source>
</evidence>
<dbReference type="PANTHER" id="PTHR42024:SF1">
    <property type="entry name" value="AMINO ACID PERMEASE_ SLC12A DOMAIN-CONTAINING PROTEIN"/>
    <property type="match status" value="1"/>
</dbReference>
<dbReference type="EMBL" id="NKJJ02000011">
    <property type="protein sequence ID" value="TPR05874.1"/>
    <property type="molecule type" value="Genomic_DNA"/>
</dbReference>
<dbReference type="Pfam" id="PF04525">
    <property type="entry name" value="LOR"/>
    <property type="match status" value="1"/>
</dbReference>
<sequence>MSQPYLHPVSQSVALFEQFIATEPQALVLKEKVLSLSGDSFDIRLGDGVPILKVTGTLLSVSGRKKVEDMDRNHLFDIRKEHMHVHTTYVLEDPDGNKICEVRSSHKFIGSKATATCTDRYGKQVVLVMTGNWNDRAAHIVNESTGEAVARISKKRFTASHIFFGQDTYNVIVAPGFDFFHWNYLLGFVLVTIIIVVGLTEDPPSVRMTSLPPSILLVQVGLTLVIVGVLAKLRVRQPFPVSSMPAGTAFRPGILVIIEDVVAVDGGRGRAYRSALMERYAASLRFRRLIENLNWFWGFGGLLMGIVLICILASVGSQTFAFGLGWIVPWIWAGVWAVITTYWVKSALREEKLTWSESQKVVEV</sequence>
<dbReference type="InterPro" id="IPR025659">
    <property type="entry name" value="Tubby-like_C"/>
</dbReference>
<dbReference type="Gene3D" id="2.40.160.200">
    <property type="entry name" value="LURP1-related"/>
    <property type="match status" value="1"/>
</dbReference>
<protein>
    <submittedName>
        <fullName evidence="3">Replication factor-a protein 1 (Rpa1) family protein</fullName>
    </submittedName>
</protein>
<comment type="caution">
    <text evidence="3">The sequence shown here is derived from an EMBL/GenBank/DDBJ whole genome shotgun (WGS) entry which is preliminary data.</text>
</comment>
<dbReference type="VEuPathDB" id="FungiDB:ASPNIDRAFT2_1152400"/>
<reference evidence="4" key="1">
    <citation type="submission" date="2018-10" db="EMBL/GenBank/DDBJ databases">
        <title>FDA dAtabase for Regulatory Grade micrObial Sequences (FDA-ARGOS): Supporting development and validation of Infectious Disease Dx tests.</title>
        <authorList>
            <person name="Kerrigan L."/>
            <person name="Tallon L."/>
            <person name="Sadzewicz L."/>
            <person name="Sengamalay N."/>
            <person name="Ott S."/>
            <person name="Godinez A."/>
            <person name="Nagaraj S."/>
            <person name="Vavikolanu K."/>
            <person name="Nadendla S."/>
            <person name="George J."/>
            <person name="Sichtig H."/>
        </authorList>
    </citation>
    <scope>NUCLEOTIDE SEQUENCE [LARGE SCALE GENOMIC DNA]</scope>
    <source>
        <strain evidence="4">FDAARGOS_311</strain>
    </source>
</reference>
<organism evidence="3 4">
    <name type="scientific">Aspergillus niger</name>
    <dbReference type="NCBI Taxonomy" id="5061"/>
    <lineage>
        <taxon>Eukaryota</taxon>
        <taxon>Fungi</taxon>
        <taxon>Dikarya</taxon>
        <taxon>Ascomycota</taxon>
        <taxon>Pezizomycotina</taxon>
        <taxon>Eurotiomycetes</taxon>
        <taxon>Eurotiomycetidae</taxon>
        <taxon>Eurotiales</taxon>
        <taxon>Aspergillaceae</taxon>
        <taxon>Aspergillus</taxon>
        <taxon>Aspergillus subgen. Circumdati</taxon>
    </lineage>
</organism>
<keyword evidence="2" id="KW-1133">Transmembrane helix</keyword>